<dbReference type="GO" id="GO:0006357">
    <property type="term" value="P:regulation of transcription by RNA polymerase II"/>
    <property type="evidence" value="ECO:0007669"/>
    <property type="project" value="UniProtKB-ARBA"/>
</dbReference>
<dbReference type="Pfam" id="PF13894">
    <property type="entry name" value="zf-C2H2_4"/>
    <property type="match status" value="1"/>
</dbReference>
<dbReference type="PROSITE" id="PS50157">
    <property type="entry name" value="ZINC_FINGER_C2H2_2"/>
    <property type="match status" value="6"/>
</dbReference>
<evidence type="ECO:0000313" key="13">
    <source>
        <dbReference type="EMBL" id="CAG6464441.1"/>
    </source>
</evidence>
<feature type="binding site" evidence="10">
    <location>
        <position position="54"/>
    </location>
    <ligand>
        <name>Zn(2+)</name>
        <dbReference type="ChEBI" id="CHEBI:29105"/>
    </ligand>
</feature>
<dbReference type="FunFam" id="3.30.160.60:FF:001289">
    <property type="entry name" value="Zinc finger protein 574"/>
    <property type="match status" value="1"/>
</dbReference>
<feature type="binding site" evidence="10">
    <location>
        <position position="57"/>
    </location>
    <ligand>
        <name>Zn(2+)</name>
        <dbReference type="ChEBI" id="CHEBI:29105"/>
    </ligand>
</feature>
<comment type="subcellular location">
    <subcellularLocation>
        <location evidence="1">Nucleus</location>
    </subcellularLocation>
</comment>
<keyword evidence="4 9" id="KW-0863">Zinc-finger</keyword>
<feature type="domain" description="C2H2-type" evidence="11">
    <location>
        <begin position="358"/>
        <end position="385"/>
    </location>
</feature>
<reference evidence="13" key="1">
    <citation type="submission" date="2021-05" db="EMBL/GenBank/DDBJ databases">
        <authorList>
            <person name="Alioto T."/>
            <person name="Alioto T."/>
            <person name="Gomez Garrido J."/>
        </authorList>
    </citation>
    <scope>NUCLEOTIDE SEQUENCE</scope>
</reference>
<evidence type="ECO:0000256" key="9">
    <source>
        <dbReference type="PROSITE-ProRule" id="PRU00042"/>
    </source>
</evidence>
<dbReference type="SMART" id="SM00868">
    <property type="entry name" value="zf-AD"/>
    <property type="match status" value="1"/>
</dbReference>
<dbReference type="PROSITE" id="PS00028">
    <property type="entry name" value="ZINC_FINGER_C2H2_1"/>
    <property type="match status" value="8"/>
</dbReference>
<feature type="domain" description="C2H2-type" evidence="11">
    <location>
        <begin position="386"/>
        <end position="408"/>
    </location>
</feature>
<dbReference type="GO" id="GO:0005634">
    <property type="term" value="C:nucleus"/>
    <property type="evidence" value="ECO:0007669"/>
    <property type="project" value="UniProtKB-SubCell"/>
</dbReference>
<feature type="domain" description="C2H2-type" evidence="11">
    <location>
        <begin position="443"/>
        <end position="470"/>
    </location>
</feature>
<dbReference type="PROSITE" id="PS51915">
    <property type="entry name" value="ZAD"/>
    <property type="match status" value="1"/>
</dbReference>
<evidence type="ECO:0000259" key="12">
    <source>
        <dbReference type="PROSITE" id="PS51915"/>
    </source>
</evidence>
<feature type="binding site" evidence="10">
    <location>
        <position position="12"/>
    </location>
    <ligand>
        <name>Zn(2+)</name>
        <dbReference type="ChEBI" id="CHEBI:29105"/>
    </ligand>
</feature>
<proteinExistence type="predicted"/>
<name>A0A8D8FAK0_CULPI</name>
<dbReference type="InterPro" id="IPR012934">
    <property type="entry name" value="Znf_AD"/>
</dbReference>
<feature type="domain" description="C2H2-type" evidence="11">
    <location>
        <begin position="330"/>
        <end position="357"/>
    </location>
</feature>
<dbReference type="InterPro" id="IPR013087">
    <property type="entry name" value="Znf_C2H2_type"/>
</dbReference>
<evidence type="ECO:0000256" key="6">
    <source>
        <dbReference type="ARBA" id="ARBA00023015"/>
    </source>
</evidence>
<dbReference type="SMART" id="SM00355">
    <property type="entry name" value="ZnF_C2H2"/>
    <property type="match status" value="11"/>
</dbReference>
<dbReference type="Gene3D" id="3.30.160.60">
    <property type="entry name" value="Classic Zinc Finger"/>
    <property type="match status" value="8"/>
</dbReference>
<evidence type="ECO:0000256" key="8">
    <source>
        <dbReference type="ARBA" id="ARBA00023242"/>
    </source>
</evidence>
<keyword evidence="8" id="KW-0539">Nucleus</keyword>
<keyword evidence="7" id="KW-0804">Transcription</keyword>
<keyword evidence="3" id="KW-0677">Repeat</keyword>
<dbReference type="InterPro" id="IPR036236">
    <property type="entry name" value="Znf_C2H2_sf"/>
</dbReference>
<evidence type="ECO:0000256" key="4">
    <source>
        <dbReference type="ARBA" id="ARBA00022771"/>
    </source>
</evidence>
<protein>
    <submittedName>
        <fullName evidence="13">Zinc finger protein 37 homolog</fullName>
    </submittedName>
</protein>
<evidence type="ECO:0000256" key="10">
    <source>
        <dbReference type="PROSITE-ProRule" id="PRU01263"/>
    </source>
</evidence>
<dbReference type="Pfam" id="PF00096">
    <property type="entry name" value="zf-C2H2"/>
    <property type="match status" value="1"/>
</dbReference>
<sequence length="503" mass="58587">MSSDSQSICRICMHGENDMQSVFEKLEDAFIAQIIFECTNVQVLENDGLPESICRNCLEELIKCQKFQQKARNTDIALKKLFQEKVEIKFEKPALEIGDEGPQFETVLADERGGELSEGNSENDGGDVIVKNDQNGHNLQLKMFQMIEVDRGKLLCCECLNQFEGQEQLQDHLRENHPIEDGLEKSRKHFCKHCNRSYSSVNAVRNHQRKIESISIIFECETCKFRAYNAQKCTQHGKTHQQKKSLEKAQPSLEELFDRHGRLCCALGCLEMFETESQLMSHAQAVHRISRVETSLVEGKPVECNICFKRFKDDECLQRHLRFKYQPSKNICTICGAKFPSLSAMAIHERSHTKEKPFKCEICCKAFGDRQSLRRHNVKHTNVRPFMCSICGMSFKRKTAMLAHMTVHEPGLKQFKCDHCEKRFRNKAKMLYHMRTHTGEKPYHCRYCEKSFADFSNRLRHEMSHTGEKPYKCSYCHLEFVAKRSQREHEALHKRREANKMNK</sequence>
<evidence type="ECO:0000256" key="2">
    <source>
        <dbReference type="ARBA" id="ARBA00022723"/>
    </source>
</evidence>
<feature type="binding site" evidence="10">
    <location>
        <position position="9"/>
    </location>
    <ligand>
        <name>Zn(2+)</name>
        <dbReference type="ChEBI" id="CHEBI:29105"/>
    </ligand>
</feature>
<keyword evidence="5 10" id="KW-0862">Zinc</keyword>
<dbReference type="FunFam" id="3.30.160.60:FF:000176">
    <property type="entry name" value="zinc finger protein 70"/>
    <property type="match status" value="1"/>
</dbReference>
<feature type="domain" description="C2H2-type" evidence="11">
    <location>
        <begin position="415"/>
        <end position="442"/>
    </location>
</feature>
<dbReference type="SUPFAM" id="SSF57716">
    <property type="entry name" value="Glucocorticoid receptor-like (DNA-binding domain)"/>
    <property type="match status" value="1"/>
</dbReference>
<accession>A0A8D8FAK0</accession>
<dbReference type="SUPFAM" id="SSF57667">
    <property type="entry name" value="beta-beta-alpha zinc fingers"/>
    <property type="match status" value="3"/>
</dbReference>
<dbReference type="Gene3D" id="3.40.1800.20">
    <property type="match status" value="1"/>
</dbReference>
<dbReference type="Pfam" id="PF12874">
    <property type="entry name" value="zf-met"/>
    <property type="match status" value="1"/>
</dbReference>
<dbReference type="Pfam" id="PF07776">
    <property type="entry name" value="zf-AD"/>
    <property type="match status" value="1"/>
</dbReference>
<evidence type="ECO:0000256" key="3">
    <source>
        <dbReference type="ARBA" id="ARBA00022737"/>
    </source>
</evidence>
<feature type="domain" description="C2H2-type" evidence="11">
    <location>
        <begin position="471"/>
        <end position="498"/>
    </location>
</feature>
<dbReference type="FunFam" id="3.30.160.60:FF:000145">
    <property type="entry name" value="Zinc finger protein 574"/>
    <property type="match status" value="2"/>
</dbReference>
<dbReference type="AlphaFoldDB" id="A0A8D8FAK0"/>
<evidence type="ECO:0000259" key="11">
    <source>
        <dbReference type="PROSITE" id="PS50157"/>
    </source>
</evidence>
<dbReference type="PANTHER" id="PTHR24379">
    <property type="entry name" value="KRAB AND ZINC FINGER DOMAIN-CONTAINING"/>
    <property type="match status" value="1"/>
</dbReference>
<organism evidence="13">
    <name type="scientific">Culex pipiens</name>
    <name type="common">House mosquito</name>
    <dbReference type="NCBI Taxonomy" id="7175"/>
    <lineage>
        <taxon>Eukaryota</taxon>
        <taxon>Metazoa</taxon>
        <taxon>Ecdysozoa</taxon>
        <taxon>Arthropoda</taxon>
        <taxon>Hexapoda</taxon>
        <taxon>Insecta</taxon>
        <taxon>Pterygota</taxon>
        <taxon>Neoptera</taxon>
        <taxon>Endopterygota</taxon>
        <taxon>Diptera</taxon>
        <taxon>Nematocera</taxon>
        <taxon>Culicoidea</taxon>
        <taxon>Culicidae</taxon>
        <taxon>Culicinae</taxon>
        <taxon>Culicini</taxon>
        <taxon>Culex</taxon>
        <taxon>Culex</taxon>
    </lineage>
</organism>
<dbReference type="PANTHER" id="PTHR24379:SF121">
    <property type="entry name" value="C2H2-TYPE DOMAIN-CONTAINING PROTEIN"/>
    <property type="match status" value="1"/>
</dbReference>
<keyword evidence="2 10" id="KW-0479">Metal-binding</keyword>
<feature type="domain" description="ZAD" evidence="12">
    <location>
        <begin position="7"/>
        <end position="81"/>
    </location>
</feature>
<evidence type="ECO:0000256" key="1">
    <source>
        <dbReference type="ARBA" id="ARBA00004123"/>
    </source>
</evidence>
<evidence type="ECO:0000256" key="5">
    <source>
        <dbReference type="ARBA" id="ARBA00022833"/>
    </source>
</evidence>
<evidence type="ECO:0000256" key="7">
    <source>
        <dbReference type="ARBA" id="ARBA00023163"/>
    </source>
</evidence>
<keyword evidence="6" id="KW-0805">Transcription regulation</keyword>
<dbReference type="GO" id="GO:0008270">
    <property type="term" value="F:zinc ion binding"/>
    <property type="evidence" value="ECO:0007669"/>
    <property type="project" value="UniProtKB-UniRule"/>
</dbReference>
<dbReference type="EMBL" id="HBUE01051066">
    <property type="protein sequence ID" value="CAG6464441.1"/>
    <property type="molecule type" value="Transcribed_RNA"/>
</dbReference>